<comment type="similarity">
    <text evidence="1">Belongs to the plant acyltransferase family.</text>
</comment>
<dbReference type="InterPro" id="IPR023213">
    <property type="entry name" value="CAT-like_dom_sf"/>
</dbReference>
<protein>
    <submittedName>
        <fullName evidence="4">Uncharacterized protein</fullName>
    </submittedName>
</protein>
<keyword evidence="2" id="KW-0808">Transferase</keyword>
<accession>A0AAD4XHN2</accession>
<dbReference type="AlphaFoldDB" id="A0AAD4XHN2"/>
<dbReference type="EMBL" id="JAJJMB010009474">
    <property type="protein sequence ID" value="KAI3913433.1"/>
    <property type="molecule type" value="Genomic_DNA"/>
</dbReference>
<keyword evidence="3" id="KW-0012">Acyltransferase</keyword>
<name>A0AAD4XHN2_9MAGN</name>
<evidence type="ECO:0000313" key="4">
    <source>
        <dbReference type="EMBL" id="KAI3913433.1"/>
    </source>
</evidence>
<evidence type="ECO:0000256" key="3">
    <source>
        <dbReference type="ARBA" id="ARBA00023315"/>
    </source>
</evidence>
<dbReference type="Pfam" id="PF02458">
    <property type="entry name" value="Transferase"/>
    <property type="match status" value="1"/>
</dbReference>
<gene>
    <name evidence="4" type="ORF">MKW98_003912</name>
</gene>
<dbReference type="GO" id="GO:0016746">
    <property type="term" value="F:acyltransferase activity"/>
    <property type="evidence" value="ECO:0007669"/>
    <property type="project" value="UniProtKB-KW"/>
</dbReference>
<dbReference type="Proteomes" id="UP001202328">
    <property type="component" value="Unassembled WGS sequence"/>
</dbReference>
<reference evidence="4" key="1">
    <citation type="submission" date="2022-04" db="EMBL/GenBank/DDBJ databases">
        <title>A functionally conserved STORR gene fusion in Papaver species that diverged 16.8 million years ago.</title>
        <authorList>
            <person name="Catania T."/>
        </authorList>
    </citation>
    <scope>NUCLEOTIDE SEQUENCE</scope>
    <source>
        <strain evidence="4">S-188037</strain>
    </source>
</reference>
<evidence type="ECO:0000256" key="2">
    <source>
        <dbReference type="ARBA" id="ARBA00022679"/>
    </source>
</evidence>
<evidence type="ECO:0000256" key="1">
    <source>
        <dbReference type="ARBA" id="ARBA00009861"/>
    </source>
</evidence>
<dbReference type="PANTHER" id="PTHR31623:SF17">
    <property type="entry name" value="F21J9.9"/>
    <property type="match status" value="1"/>
</dbReference>
<organism evidence="4 5">
    <name type="scientific">Papaver atlanticum</name>
    <dbReference type="NCBI Taxonomy" id="357466"/>
    <lineage>
        <taxon>Eukaryota</taxon>
        <taxon>Viridiplantae</taxon>
        <taxon>Streptophyta</taxon>
        <taxon>Embryophyta</taxon>
        <taxon>Tracheophyta</taxon>
        <taxon>Spermatophyta</taxon>
        <taxon>Magnoliopsida</taxon>
        <taxon>Ranunculales</taxon>
        <taxon>Papaveraceae</taxon>
        <taxon>Papaveroideae</taxon>
        <taxon>Papaver</taxon>
    </lineage>
</organism>
<keyword evidence="5" id="KW-1185">Reference proteome</keyword>
<dbReference type="PANTHER" id="PTHR31623">
    <property type="entry name" value="F21J9.9"/>
    <property type="match status" value="1"/>
</dbReference>
<comment type="caution">
    <text evidence="4">The sequence shown here is derived from an EMBL/GenBank/DDBJ whole genome shotgun (WGS) entry which is preliminary data.</text>
</comment>
<dbReference type="Gene3D" id="3.30.559.10">
    <property type="entry name" value="Chloramphenicol acetyltransferase-like domain"/>
    <property type="match status" value="2"/>
</dbReference>
<evidence type="ECO:0000313" key="5">
    <source>
        <dbReference type="Proteomes" id="UP001202328"/>
    </source>
</evidence>
<sequence>MNKVELLSKEIVKPSSPTPQHLKTYNLSLLDQLTPPVYVQGIVFYPSGSIGKINGGEEEIFKLLKKSLSETLTLYYPFAGRIKDNIIVDCNDEGIEYYEAKVNGEISEYMSSDVLYQLFPSDIVTDNIVKDTPLVVQVNMFSCGGIAISGCVSHKLADGLSVAALVNAWAASALGGGGGLGESLRPTFESASHFPPQENIPNSIIPADLLQSSGQGSKIVSKRFVIDGSKLSTLRSTIMDMSSDTTNNEHHLTAVEAVTALLWKSVMEVSKSRSATLAKPTPISVVNLGVNLRKRMEPPLPSASFGNIVTVATATSMNNSDNELDGLVGQVRESISKINNEYIQYMGSGGFLKSILAFANFNENGHPMDKNVEVYWISSICKVPLYEIDFGWGKPELVSSGASQPYQNVFLLMDTKCGNGVEVQVNMTEEDMALFETNQGLLEFATVTN</sequence>
<proteinExistence type="inferred from homology"/>